<sequence length="260" mass="28395">MANSPSGDSMVHRIVRIIEAFDGEHRTLSAAELARRADLPTSTAYRIFDELLAESLLDRDGRRLRLGTRLWELVSRGSKVLGLREAALPFMEDVQAVVGHHTVLGILEKNEVLYIERIGSNESTINITRVAGRLPIHATSTGLVLTAFGPAEDQEILLHRRLKRYTDTTTIDPDELRRKLAEVRRMGYSVMAGTIVPESTGVAVPIFNAEGTAIAGLSVVIPRAGGPLQTSITALQTAARGISRALGWDGTLRDAIRRSL</sequence>
<dbReference type="Gene3D" id="3.30.450.40">
    <property type="match status" value="1"/>
</dbReference>
<dbReference type="Gene3D" id="1.10.10.10">
    <property type="entry name" value="Winged helix-like DNA-binding domain superfamily/Winged helix DNA-binding domain"/>
    <property type="match status" value="1"/>
</dbReference>
<protein>
    <submittedName>
        <fullName evidence="6">IclR family transcriptional regulator</fullName>
    </submittedName>
</protein>
<dbReference type="InterPro" id="IPR005471">
    <property type="entry name" value="Tscrpt_reg_IclR_N"/>
</dbReference>
<keyword evidence="3" id="KW-0804">Transcription</keyword>
<keyword evidence="2" id="KW-0238">DNA-binding</keyword>
<evidence type="ECO:0000313" key="6">
    <source>
        <dbReference type="EMBL" id="BCT75169.1"/>
    </source>
</evidence>
<dbReference type="RefSeq" id="WP_229231937.1">
    <property type="nucleotide sequence ID" value="NZ_AP024525.1"/>
</dbReference>
<dbReference type="Pfam" id="PF09339">
    <property type="entry name" value="HTH_IclR"/>
    <property type="match status" value="1"/>
</dbReference>
<dbReference type="SUPFAM" id="SSF46785">
    <property type="entry name" value="Winged helix' DNA-binding domain"/>
    <property type="match status" value="1"/>
</dbReference>
<dbReference type="Proteomes" id="UP001319861">
    <property type="component" value="Chromosome"/>
</dbReference>
<dbReference type="EMBL" id="AP024525">
    <property type="protein sequence ID" value="BCT75169.1"/>
    <property type="molecule type" value="Genomic_DNA"/>
</dbReference>
<accession>A0ABM7PSH7</accession>
<dbReference type="InterPro" id="IPR036388">
    <property type="entry name" value="WH-like_DNA-bd_sf"/>
</dbReference>
<evidence type="ECO:0000313" key="7">
    <source>
        <dbReference type="Proteomes" id="UP001319861"/>
    </source>
</evidence>
<feature type="domain" description="IclR-ED" evidence="5">
    <location>
        <begin position="69"/>
        <end position="248"/>
    </location>
</feature>
<dbReference type="InterPro" id="IPR029016">
    <property type="entry name" value="GAF-like_dom_sf"/>
</dbReference>
<dbReference type="SMART" id="SM00346">
    <property type="entry name" value="HTH_ICLR"/>
    <property type="match status" value="1"/>
</dbReference>
<organism evidence="6 7">
    <name type="scientific">Sinomonas cyclohexanicum</name>
    <name type="common">Corynebacterium cyclohexanicum</name>
    <dbReference type="NCBI Taxonomy" id="322009"/>
    <lineage>
        <taxon>Bacteria</taxon>
        <taxon>Bacillati</taxon>
        <taxon>Actinomycetota</taxon>
        <taxon>Actinomycetes</taxon>
        <taxon>Micrococcales</taxon>
        <taxon>Micrococcaceae</taxon>
        <taxon>Sinomonas</taxon>
    </lineage>
</organism>
<feature type="domain" description="HTH iclR-type" evidence="4">
    <location>
        <begin position="8"/>
        <end position="68"/>
    </location>
</feature>
<dbReference type="SUPFAM" id="SSF55781">
    <property type="entry name" value="GAF domain-like"/>
    <property type="match status" value="1"/>
</dbReference>
<evidence type="ECO:0000256" key="3">
    <source>
        <dbReference type="ARBA" id="ARBA00023163"/>
    </source>
</evidence>
<dbReference type="InterPro" id="IPR014757">
    <property type="entry name" value="Tscrpt_reg_IclR_C"/>
</dbReference>
<keyword evidence="1" id="KW-0805">Transcription regulation</keyword>
<dbReference type="Pfam" id="PF01614">
    <property type="entry name" value="IclR_C"/>
    <property type="match status" value="1"/>
</dbReference>
<dbReference type="PROSITE" id="PS51078">
    <property type="entry name" value="ICLR_ED"/>
    <property type="match status" value="1"/>
</dbReference>
<dbReference type="PROSITE" id="PS51077">
    <property type="entry name" value="HTH_ICLR"/>
    <property type="match status" value="1"/>
</dbReference>
<proteinExistence type="predicted"/>
<keyword evidence="7" id="KW-1185">Reference proteome</keyword>
<reference evidence="6 7" key="1">
    <citation type="journal article" date="2021" name="J. Biosci. Bioeng.">
        <title>Identification and characterization of a chc gene cluster responsible for the aromatization pathway of cyclohexanecarboxylate degradation in Sinomonas cyclohexanicum ATCC 51369.</title>
        <authorList>
            <person name="Yamamoto T."/>
            <person name="Hasegawa Y."/>
            <person name="Lau P.C.K."/>
            <person name="Iwaki H."/>
        </authorList>
    </citation>
    <scope>NUCLEOTIDE SEQUENCE [LARGE SCALE GENOMIC DNA]</scope>
    <source>
        <strain evidence="6 7">ATCC 51369</strain>
    </source>
</reference>
<dbReference type="InterPro" id="IPR050707">
    <property type="entry name" value="HTH_MetabolicPath_Reg"/>
</dbReference>
<name>A0ABM7PSH7_SINCY</name>
<evidence type="ECO:0000259" key="5">
    <source>
        <dbReference type="PROSITE" id="PS51078"/>
    </source>
</evidence>
<evidence type="ECO:0000259" key="4">
    <source>
        <dbReference type="PROSITE" id="PS51077"/>
    </source>
</evidence>
<dbReference type="InterPro" id="IPR036390">
    <property type="entry name" value="WH_DNA-bd_sf"/>
</dbReference>
<dbReference type="PANTHER" id="PTHR30136">
    <property type="entry name" value="HELIX-TURN-HELIX TRANSCRIPTIONAL REGULATOR, ICLR FAMILY"/>
    <property type="match status" value="1"/>
</dbReference>
<gene>
    <name evidence="6" type="ORF">SCMU_10110</name>
</gene>
<dbReference type="PANTHER" id="PTHR30136:SF24">
    <property type="entry name" value="HTH-TYPE TRANSCRIPTIONAL REPRESSOR ALLR"/>
    <property type="match status" value="1"/>
</dbReference>
<evidence type="ECO:0000256" key="2">
    <source>
        <dbReference type="ARBA" id="ARBA00023125"/>
    </source>
</evidence>
<evidence type="ECO:0000256" key="1">
    <source>
        <dbReference type="ARBA" id="ARBA00023015"/>
    </source>
</evidence>